<protein>
    <recommendedName>
        <fullName evidence="5">Glycosyltransferase</fullName>
        <ecNumber evidence="5">2.4.1.-</ecNumber>
    </recommendedName>
</protein>
<dbReference type="AlphaFoldDB" id="A0A9Q0L289"/>
<dbReference type="PANTHER" id="PTHR48049:SF60">
    <property type="entry name" value="UDP-GLYCOSYLTRANSFERASE 91B1"/>
    <property type="match status" value="1"/>
</dbReference>
<dbReference type="OrthoDB" id="5835829at2759"/>
<dbReference type="Pfam" id="PF00201">
    <property type="entry name" value="UDPGT"/>
    <property type="match status" value="1"/>
</dbReference>
<dbReference type="CDD" id="cd03784">
    <property type="entry name" value="GT1_Gtf-like"/>
    <property type="match status" value="1"/>
</dbReference>
<organism evidence="6 7">
    <name type="scientific">Protea cynaroides</name>
    <dbReference type="NCBI Taxonomy" id="273540"/>
    <lineage>
        <taxon>Eukaryota</taxon>
        <taxon>Viridiplantae</taxon>
        <taxon>Streptophyta</taxon>
        <taxon>Embryophyta</taxon>
        <taxon>Tracheophyta</taxon>
        <taxon>Spermatophyta</taxon>
        <taxon>Magnoliopsida</taxon>
        <taxon>Proteales</taxon>
        <taxon>Proteaceae</taxon>
        <taxon>Protea</taxon>
    </lineage>
</organism>
<dbReference type="GO" id="GO:0035251">
    <property type="term" value="F:UDP-glucosyltransferase activity"/>
    <property type="evidence" value="ECO:0007669"/>
    <property type="project" value="InterPro"/>
</dbReference>
<dbReference type="PROSITE" id="PS00375">
    <property type="entry name" value="UDPGT"/>
    <property type="match status" value="1"/>
</dbReference>
<dbReference type="InterPro" id="IPR002213">
    <property type="entry name" value="UDP_glucos_trans"/>
</dbReference>
<dbReference type="EMBL" id="JAMYWD010000001">
    <property type="protein sequence ID" value="KAJ4980960.1"/>
    <property type="molecule type" value="Genomic_DNA"/>
</dbReference>
<sequence>MAQNNELHIVMFPWLAFGHMMPFLELSKGLAQRGHRISFISTPRNIERLPKLPPNLSSLITFVKLTLPPVENLPEKAEATSDVPLKTVQYLKKAFDGLEVPFARFVESSCPNWIIHDFAHYWAPPIATKFGVPSALFCIFNGAFSAFWESPWVQMTGEDTRTEPEQFTIPPKWIPSPSNLAFRHYEILKFFHSLNENASGVSDVQRFNSSIRGSKFVAMRSCEELEGDYLSILREKLYRIPVIPVGLLPPLEEDPLGNREDEWINIKIWLDKQRKGYVVYVAFGTEAALSREEMHEIALGLELSGLPFFWGIRMPAGFEVSPSSMLPFGFENRTQDQGFICSSWAPQKRILSHPSVGVFLTHCGWSSVIESLTMSCPLVLLPLSTDQPLVARLLESKNIGVEIQRDEQDGSFTSESVANSLRLVIVEPEGELHKAKAREMREVFGDKVRHDRYMDDFDQYLRNYGC</sequence>
<evidence type="ECO:0000313" key="6">
    <source>
        <dbReference type="EMBL" id="KAJ4980960.1"/>
    </source>
</evidence>
<keyword evidence="3 4" id="KW-0808">Transferase</keyword>
<evidence type="ECO:0000256" key="2">
    <source>
        <dbReference type="ARBA" id="ARBA00022676"/>
    </source>
</evidence>
<dbReference type="FunFam" id="3.40.50.2000:FF:000037">
    <property type="entry name" value="Glycosyltransferase"/>
    <property type="match status" value="1"/>
</dbReference>
<dbReference type="Gene3D" id="3.40.50.2000">
    <property type="entry name" value="Glycogen Phosphorylase B"/>
    <property type="match status" value="2"/>
</dbReference>
<name>A0A9Q0L289_9MAGN</name>
<gene>
    <name evidence="6" type="ORF">NE237_031797</name>
</gene>
<keyword evidence="2 4" id="KW-0328">Glycosyltransferase</keyword>
<dbReference type="InterPro" id="IPR050481">
    <property type="entry name" value="UDP-glycosyltransf_plant"/>
</dbReference>
<dbReference type="InterPro" id="IPR035595">
    <property type="entry name" value="UDP_glycos_trans_CS"/>
</dbReference>
<evidence type="ECO:0000256" key="4">
    <source>
        <dbReference type="RuleBase" id="RU003718"/>
    </source>
</evidence>
<comment type="caution">
    <text evidence="6">The sequence shown here is derived from an EMBL/GenBank/DDBJ whole genome shotgun (WGS) entry which is preliminary data.</text>
</comment>
<dbReference type="EC" id="2.4.1.-" evidence="5"/>
<dbReference type="SUPFAM" id="SSF53756">
    <property type="entry name" value="UDP-Glycosyltransferase/glycogen phosphorylase"/>
    <property type="match status" value="1"/>
</dbReference>
<keyword evidence="7" id="KW-1185">Reference proteome</keyword>
<evidence type="ECO:0000256" key="1">
    <source>
        <dbReference type="ARBA" id="ARBA00009995"/>
    </source>
</evidence>
<proteinExistence type="inferred from homology"/>
<accession>A0A9Q0L289</accession>
<evidence type="ECO:0000256" key="3">
    <source>
        <dbReference type="ARBA" id="ARBA00022679"/>
    </source>
</evidence>
<comment type="similarity">
    <text evidence="1 4">Belongs to the UDP-glycosyltransferase family.</text>
</comment>
<reference evidence="6" key="1">
    <citation type="journal article" date="2023" name="Plant J.">
        <title>The genome of the king protea, Protea cynaroides.</title>
        <authorList>
            <person name="Chang J."/>
            <person name="Duong T.A."/>
            <person name="Schoeman C."/>
            <person name="Ma X."/>
            <person name="Roodt D."/>
            <person name="Barker N."/>
            <person name="Li Z."/>
            <person name="Van de Peer Y."/>
            <person name="Mizrachi E."/>
        </authorList>
    </citation>
    <scope>NUCLEOTIDE SEQUENCE</scope>
    <source>
        <tissue evidence="6">Young leaves</tissue>
    </source>
</reference>
<evidence type="ECO:0000313" key="7">
    <source>
        <dbReference type="Proteomes" id="UP001141806"/>
    </source>
</evidence>
<dbReference type="Proteomes" id="UP001141806">
    <property type="component" value="Unassembled WGS sequence"/>
</dbReference>
<dbReference type="FunFam" id="3.40.50.2000:FF:000088">
    <property type="entry name" value="Glycosyltransferase"/>
    <property type="match status" value="1"/>
</dbReference>
<dbReference type="PANTHER" id="PTHR48049">
    <property type="entry name" value="GLYCOSYLTRANSFERASE"/>
    <property type="match status" value="1"/>
</dbReference>
<evidence type="ECO:0000256" key="5">
    <source>
        <dbReference type="RuleBase" id="RU362057"/>
    </source>
</evidence>